<keyword evidence="1" id="KW-0812">Transmembrane</keyword>
<reference evidence="2 3" key="1">
    <citation type="submission" date="2020-08" db="EMBL/GenBank/DDBJ databases">
        <title>Emergence of ISAba1-mediated novel tet(X) in Acinetobacter variabilis from a chicken farm.</title>
        <authorList>
            <person name="Peng K."/>
            <person name="Li R."/>
        </authorList>
    </citation>
    <scope>NUCLEOTIDE SEQUENCE [LARGE SCALE GENOMIC DNA]</scope>
    <source>
        <strain evidence="2 3">XM9F202-2</strain>
    </source>
</reference>
<dbReference type="EMBL" id="CP060811">
    <property type="protein sequence ID" value="QQN89048.1"/>
    <property type="molecule type" value="Genomic_DNA"/>
</dbReference>
<dbReference type="AlphaFoldDB" id="A0A7T7WKQ1"/>
<protein>
    <submittedName>
        <fullName evidence="2">Uncharacterized protein</fullName>
    </submittedName>
</protein>
<proteinExistence type="predicted"/>
<dbReference type="RefSeq" id="WP_200230282.1">
    <property type="nucleotide sequence ID" value="NZ_CP060811.1"/>
</dbReference>
<organism evidence="2 3">
    <name type="scientific">Acinetobacter variabilis</name>
    <dbReference type="NCBI Taxonomy" id="70346"/>
    <lineage>
        <taxon>Bacteria</taxon>
        <taxon>Pseudomonadati</taxon>
        <taxon>Pseudomonadota</taxon>
        <taxon>Gammaproteobacteria</taxon>
        <taxon>Moraxellales</taxon>
        <taxon>Moraxellaceae</taxon>
        <taxon>Acinetobacter</taxon>
    </lineage>
</organism>
<sequence>MMIPDSLVQHSICTNKEEKSLFEFQLLKQAKLDYKHSKINAFLVHKNTFPILFLLALILLLFDKNRLFLGLTIKHYIYILSVLMICQSAYQIWIDYKIKQKIKPENEKYTYFSSTGIIRKIISHMPKKNLIEFEIEYLNRESQIQTRIFKHFYQIDIFNPDDFNDRESAIYALINQSVILYLSSESETLLQLYLKDHELQNVKFKPSRFFFNCQPFWLFTQGPLPLPIVIHPDDLHSIEIQYLAQSETWSYIFKGQIFEDIYLLSQIENIHDFELALSSNLADFDHQKHKKIKLSKCEYAQQIWQNPKPLNEWLCCTKI</sequence>
<feature type="transmembrane region" description="Helical" evidence="1">
    <location>
        <begin position="75"/>
        <end position="93"/>
    </location>
</feature>
<name>A0A7T7WKQ1_9GAMM</name>
<gene>
    <name evidence="2" type="ORF">IAQ69_05130</name>
</gene>
<evidence type="ECO:0000313" key="3">
    <source>
        <dbReference type="Proteomes" id="UP000596079"/>
    </source>
</evidence>
<dbReference type="Proteomes" id="UP000596079">
    <property type="component" value="Chromosome"/>
</dbReference>
<evidence type="ECO:0000313" key="2">
    <source>
        <dbReference type="EMBL" id="QQN89048.1"/>
    </source>
</evidence>
<keyword evidence="1" id="KW-0472">Membrane</keyword>
<keyword evidence="1" id="KW-1133">Transmembrane helix</keyword>
<evidence type="ECO:0000256" key="1">
    <source>
        <dbReference type="SAM" id="Phobius"/>
    </source>
</evidence>
<accession>A0A7T7WKQ1</accession>
<dbReference type="GeneID" id="89666486"/>
<feature type="transmembrane region" description="Helical" evidence="1">
    <location>
        <begin position="42"/>
        <end position="63"/>
    </location>
</feature>